<dbReference type="PROSITE" id="PS51900">
    <property type="entry name" value="CB"/>
    <property type="match status" value="1"/>
</dbReference>
<name>K9UEP7_CHAP6</name>
<comment type="similarity">
    <text evidence="1">Belongs to the 'phage' integrase family.</text>
</comment>
<gene>
    <name evidence="7" type="ORF">Cha6605_2029</name>
</gene>
<dbReference type="EMBL" id="CP003600">
    <property type="protein sequence ID" value="AFY93128.1"/>
    <property type="molecule type" value="Genomic_DNA"/>
</dbReference>
<dbReference type="GO" id="GO:0003677">
    <property type="term" value="F:DNA binding"/>
    <property type="evidence" value="ECO:0007669"/>
    <property type="project" value="UniProtKB-UniRule"/>
</dbReference>
<proteinExistence type="inferred from homology"/>
<dbReference type="GO" id="GO:0015074">
    <property type="term" value="P:DNA integration"/>
    <property type="evidence" value="ECO:0007669"/>
    <property type="project" value="InterPro"/>
</dbReference>
<dbReference type="SUPFAM" id="SSF56349">
    <property type="entry name" value="DNA breaking-rejoining enzymes"/>
    <property type="match status" value="1"/>
</dbReference>
<dbReference type="InterPro" id="IPR011010">
    <property type="entry name" value="DNA_brk_join_enz"/>
</dbReference>
<evidence type="ECO:0000259" key="5">
    <source>
        <dbReference type="PROSITE" id="PS51898"/>
    </source>
</evidence>
<dbReference type="SUPFAM" id="SSF47823">
    <property type="entry name" value="lambda integrase-like, N-terminal domain"/>
    <property type="match status" value="1"/>
</dbReference>
<dbReference type="InterPro" id="IPR044068">
    <property type="entry name" value="CB"/>
</dbReference>
<feature type="domain" description="Core-binding (CB)" evidence="6">
    <location>
        <begin position="18"/>
        <end position="108"/>
    </location>
</feature>
<evidence type="ECO:0000256" key="4">
    <source>
        <dbReference type="PROSITE-ProRule" id="PRU01248"/>
    </source>
</evidence>
<dbReference type="AlphaFoldDB" id="K9UEP7"/>
<dbReference type="InterPro" id="IPR013762">
    <property type="entry name" value="Integrase-like_cat_sf"/>
</dbReference>
<sequence length="316" mass="35659">MGEIVNSEVLSISFDNCTIERDFLSEFLRVQNSPQTKRLYAASIEHFFQSVAGLSASPQTIAAFLQLEQGQAIEVVLRYKADLQQTDLKPATINNRLAAIKSLVNHAQKLGRCDFDLKHVKGLKSQAYRDTTGVEPGVYRDAINTIDRTTPKGKRDYAIARLLWDNALRRVEIERLDLGDYQRPKLWIRGKGRGEKEVIDLSAKSIQALDEWLAARDSCKNDEPLFIALDNHAYGSRLSGRSIDRNVVKKFGVETKVLSPHKVRHSTITAALDRTNGDVRKVQKFSRHRKIDTLLIYDDNRLGVQGEITDTVADLV</sequence>
<dbReference type="InterPro" id="IPR002104">
    <property type="entry name" value="Integrase_catalytic"/>
</dbReference>
<dbReference type="STRING" id="1173020.Cha6605_2029"/>
<evidence type="ECO:0000313" key="8">
    <source>
        <dbReference type="Proteomes" id="UP000010366"/>
    </source>
</evidence>
<evidence type="ECO:0000256" key="3">
    <source>
        <dbReference type="ARBA" id="ARBA00023172"/>
    </source>
</evidence>
<dbReference type="OrthoDB" id="504361at2"/>
<evidence type="ECO:0000313" key="7">
    <source>
        <dbReference type="EMBL" id="AFY93128.1"/>
    </source>
</evidence>
<reference evidence="7 8" key="1">
    <citation type="submission" date="2012-05" db="EMBL/GenBank/DDBJ databases">
        <title>Finished chromosome of genome of Chamaesiphon sp. PCC 6605.</title>
        <authorList>
            <consortium name="US DOE Joint Genome Institute"/>
            <person name="Gugger M."/>
            <person name="Coursin T."/>
            <person name="Rippka R."/>
            <person name="Tandeau De Marsac N."/>
            <person name="Huntemann M."/>
            <person name="Wei C.-L."/>
            <person name="Han J."/>
            <person name="Detter J.C."/>
            <person name="Han C."/>
            <person name="Tapia R."/>
            <person name="Chen A."/>
            <person name="Kyrpides N."/>
            <person name="Mavromatis K."/>
            <person name="Markowitz V."/>
            <person name="Szeto E."/>
            <person name="Ivanova N."/>
            <person name="Pagani I."/>
            <person name="Pati A."/>
            <person name="Goodwin L."/>
            <person name="Nordberg H.P."/>
            <person name="Cantor M.N."/>
            <person name="Hua S.X."/>
            <person name="Woyke T."/>
            <person name="Kerfeld C.A."/>
        </authorList>
    </citation>
    <scope>NUCLEOTIDE SEQUENCE [LARGE SCALE GENOMIC DNA]</scope>
    <source>
        <strain evidence="8">ATCC 27169 / PCC 6605</strain>
    </source>
</reference>
<dbReference type="eggNOG" id="COG4973">
    <property type="taxonomic scope" value="Bacteria"/>
</dbReference>
<evidence type="ECO:0000259" key="6">
    <source>
        <dbReference type="PROSITE" id="PS51900"/>
    </source>
</evidence>
<dbReference type="KEGG" id="cmp:Cha6605_2029"/>
<dbReference type="PANTHER" id="PTHR30349">
    <property type="entry name" value="PHAGE INTEGRASE-RELATED"/>
    <property type="match status" value="1"/>
</dbReference>
<accession>K9UEP7</accession>
<dbReference type="InterPro" id="IPR010998">
    <property type="entry name" value="Integrase_recombinase_N"/>
</dbReference>
<dbReference type="Gene3D" id="1.10.443.10">
    <property type="entry name" value="Intergrase catalytic core"/>
    <property type="match status" value="1"/>
</dbReference>
<evidence type="ECO:0000256" key="2">
    <source>
        <dbReference type="ARBA" id="ARBA00023125"/>
    </source>
</evidence>
<protein>
    <submittedName>
        <fullName evidence="7">Site-specific recombinase XerC</fullName>
    </submittedName>
</protein>
<feature type="domain" description="Tyr recombinase" evidence="5">
    <location>
        <begin position="129"/>
        <end position="310"/>
    </location>
</feature>
<dbReference type="InterPro" id="IPR050090">
    <property type="entry name" value="Tyrosine_recombinase_XerCD"/>
</dbReference>
<dbReference type="RefSeq" id="WP_015159292.1">
    <property type="nucleotide sequence ID" value="NC_019697.1"/>
</dbReference>
<dbReference type="Proteomes" id="UP000010366">
    <property type="component" value="Chromosome"/>
</dbReference>
<keyword evidence="2 4" id="KW-0238">DNA-binding</keyword>
<dbReference type="PANTHER" id="PTHR30349:SF64">
    <property type="entry name" value="PROPHAGE INTEGRASE INTD-RELATED"/>
    <property type="match status" value="1"/>
</dbReference>
<organism evidence="7 8">
    <name type="scientific">Chamaesiphon minutus (strain ATCC 27169 / PCC 6605)</name>
    <dbReference type="NCBI Taxonomy" id="1173020"/>
    <lineage>
        <taxon>Bacteria</taxon>
        <taxon>Bacillati</taxon>
        <taxon>Cyanobacteriota</taxon>
        <taxon>Cyanophyceae</taxon>
        <taxon>Gomontiellales</taxon>
        <taxon>Chamaesiphonaceae</taxon>
        <taxon>Chamaesiphon</taxon>
    </lineage>
</organism>
<dbReference type="Gene3D" id="1.10.150.130">
    <property type="match status" value="1"/>
</dbReference>
<evidence type="ECO:0000256" key="1">
    <source>
        <dbReference type="ARBA" id="ARBA00008857"/>
    </source>
</evidence>
<dbReference type="HOGENOM" id="CLU_027562_9_6_3"/>
<dbReference type="CDD" id="cd01195">
    <property type="entry name" value="INT_C_like_5"/>
    <property type="match status" value="1"/>
</dbReference>
<keyword evidence="3" id="KW-0233">DNA recombination</keyword>
<dbReference type="PROSITE" id="PS51898">
    <property type="entry name" value="TYR_RECOMBINASE"/>
    <property type="match status" value="1"/>
</dbReference>
<keyword evidence="8" id="KW-1185">Reference proteome</keyword>
<dbReference type="Pfam" id="PF00589">
    <property type="entry name" value="Phage_integrase"/>
    <property type="match status" value="1"/>
</dbReference>
<dbReference type="GO" id="GO:0006310">
    <property type="term" value="P:DNA recombination"/>
    <property type="evidence" value="ECO:0007669"/>
    <property type="project" value="UniProtKB-KW"/>
</dbReference>